<dbReference type="InterPro" id="IPR029025">
    <property type="entry name" value="T3SS_substrate_exporter_C"/>
</dbReference>
<evidence type="ECO:0000313" key="1">
    <source>
        <dbReference type="EMBL" id="PHK93697.1"/>
    </source>
</evidence>
<evidence type="ECO:0000313" key="2">
    <source>
        <dbReference type="Proteomes" id="UP000223527"/>
    </source>
</evidence>
<name>A0A2C7AAN8_9PROT</name>
<reference evidence="1 2" key="1">
    <citation type="submission" date="2017-10" db="EMBL/GenBank/DDBJ databases">
        <authorList>
            <person name="Banno H."/>
            <person name="Chua N.-H."/>
        </authorList>
    </citation>
    <scope>NUCLEOTIDE SEQUENCE [LARGE SCALE GENOMIC DNA]</scope>
    <source>
        <strain evidence="1 2">YW11</strain>
    </source>
</reference>
<gene>
    <name evidence="1" type="ORF">CR162_17055</name>
</gene>
<comment type="caution">
    <text evidence="1">The sequence shown here is derived from an EMBL/GenBank/DDBJ whole genome shotgun (WGS) entry which is preliminary data.</text>
</comment>
<keyword evidence="2" id="KW-1185">Reference proteome</keyword>
<organism evidence="1 2">
    <name type="scientific">Teichococcus rhizosphaerae</name>
    <dbReference type="NCBI Taxonomy" id="1335062"/>
    <lineage>
        <taxon>Bacteria</taxon>
        <taxon>Pseudomonadati</taxon>
        <taxon>Pseudomonadota</taxon>
        <taxon>Alphaproteobacteria</taxon>
        <taxon>Acetobacterales</taxon>
        <taxon>Roseomonadaceae</taxon>
        <taxon>Roseomonas</taxon>
    </lineage>
</organism>
<protein>
    <submittedName>
        <fullName evidence="1">Uncharacterized protein</fullName>
    </submittedName>
</protein>
<dbReference type="AlphaFoldDB" id="A0A2C7AAN8"/>
<sequence>MSIPVARRPRRRRALAAALRRVAAQEGAPQEGAAEPRLLAGRVRAIAESQGVALPPEADLPESLARLERGASLPPELAPVLAALLLPLFRLRPDPRSTDR</sequence>
<proteinExistence type="predicted"/>
<dbReference type="RefSeq" id="WP_099096744.1">
    <property type="nucleotide sequence ID" value="NZ_PDNU01000037.1"/>
</dbReference>
<accession>A0A2C7AAN8</accession>
<dbReference type="EMBL" id="PDNU01000037">
    <property type="protein sequence ID" value="PHK93697.1"/>
    <property type="molecule type" value="Genomic_DNA"/>
</dbReference>
<dbReference type="Proteomes" id="UP000223527">
    <property type="component" value="Unassembled WGS sequence"/>
</dbReference>
<dbReference type="Gene3D" id="3.40.1690.10">
    <property type="entry name" value="secretion proteins EscU"/>
    <property type="match status" value="1"/>
</dbReference>
<dbReference type="SUPFAM" id="SSF160544">
    <property type="entry name" value="EscU C-terminal domain-like"/>
    <property type="match status" value="1"/>
</dbReference>